<dbReference type="Pfam" id="PF08577">
    <property type="entry name" value="PI31_Prot_C"/>
    <property type="match status" value="1"/>
</dbReference>
<comment type="similarity">
    <text evidence="3">Belongs to the proteasome inhibitor PI31 family.</text>
</comment>
<dbReference type="InterPro" id="IPR045128">
    <property type="entry name" value="PI31-like"/>
</dbReference>
<keyword evidence="7" id="KW-0256">Endoplasmic reticulum</keyword>
<feature type="domain" description="PI31 proteasome regulator C-terminal" evidence="12">
    <location>
        <begin position="222"/>
        <end position="288"/>
    </location>
</feature>
<keyword evidence="8 14" id="KW-0647">Proteasome</keyword>
<evidence type="ECO:0000259" key="13">
    <source>
        <dbReference type="Pfam" id="PF11566"/>
    </source>
</evidence>
<evidence type="ECO:0000259" key="12">
    <source>
        <dbReference type="Pfam" id="PF08577"/>
    </source>
</evidence>
<dbReference type="GO" id="GO:0000502">
    <property type="term" value="C:proteasome complex"/>
    <property type="evidence" value="ECO:0007669"/>
    <property type="project" value="UniProtKB-KW"/>
</dbReference>
<comment type="subcellular location">
    <subcellularLocation>
        <location evidence="2">Cytoplasm</location>
    </subcellularLocation>
    <subcellularLocation>
        <location evidence="1">Endoplasmic reticulum</location>
    </subcellularLocation>
</comment>
<feature type="domain" description="PI31 proteasome regulator N-terminal" evidence="13">
    <location>
        <begin position="23"/>
        <end position="160"/>
    </location>
</feature>
<evidence type="ECO:0000256" key="6">
    <source>
        <dbReference type="ARBA" id="ARBA00022553"/>
    </source>
</evidence>
<accession>A0AAW2ZKY6</accession>
<reference evidence="14 15" key="1">
    <citation type="submission" date="2024-03" db="EMBL/GenBank/DDBJ databases">
        <title>The Acrasis kona genome and developmental transcriptomes reveal deep origins of eukaryotic multicellular pathways.</title>
        <authorList>
            <person name="Sheikh S."/>
            <person name="Fu C.-J."/>
            <person name="Brown M.W."/>
            <person name="Baldauf S.L."/>
        </authorList>
    </citation>
    <scope>NUCLEOTIDE SEQUENCE [LARGE SCALE GENOMIC DNA]</scope>
    <source>
        <strain evidence="14 15">ATCC MYA-3509</strain>
    </source>
</reference>
<sequence>MSDNKTIYDILASPEVNSDQVKNEIKTEHDAMAYLAHLMMVQHGFRCVGLSEKSETKEHEQQYVLPDGWNASSDVYSFKYKHKQSSMNFVMKCVTLGNKLLINALTVEEGKHFSLEIDVKGHYKSTDQTDISDRYKDINEIESLFKNNISNKMVPYQHKEGYEATTPSQSQNTTTTTTTNTAPTSQQQPRQPVRPSRREDDYDPLRIGPVRRPDVGRMIPDVGSSDLYPSFAGPTRGVPGFGGGGMMVGPNHPGFGGGGMMMPGPGFGGRGALPPGVPQGARFDPYSPFGPRAPPGRANPNPDHFRPPQFEDDTSENPYWF</sequence>
<dbReference type="Proteomes" id="UP001431209">
    <property type="component" value="Unassembled WGS sequence"/>
</dbReference>
<dbReference type="GO" id="GO:0043161">
    <property type="term" value="P:proteasome-mediated ubiquitin-dependent protein catabolic process"/>
    <property type="evidence" value="ECO:0007669"/>
    <property type="project" value="InterPro"/>
</dbReference>
<organism evidence="14 15">
    <name type="scientific">Acrasis kona</name>
    <dbReference type="NCBI Taxonomy" id="1008807"/>
    <lineage>
        <taxon>Eukaryota</taxon>
        <taxon>Discoba</taxon>
        <taxon>Heterolobosea</taxon>
        <taxon>Tetramitia</taxon>
        <taxon>Eutetramitia</taxon>
        <taxon>Acrasidae</taxon>
        <taxon>Acrasis</taxon>
    </lineage>
</organism>
<dbReference type="GO" id="GO:0004866">
    <property type="term" value="F:endopeptidase inhibitor activity"/>
    <property type="evidence" value="ECO:0007669"/>
    <property type="project" value="InterPro"/>
</dbReference>
<name>A0AAW2ZKY6_9EUKA</name>
<evidence type="ECO:0000256" key="5">
    <source>
        <dbReference type="ARBA" id="ARBA00022490"/>
    </source>
</evidence>
<dbReference type="Gene3D" id="3.40.1000.30">
    <property type="match status" value="1"/>
</dbReference>
<comment type="function">
    <text evidence="10">Plays an important role in control of proteasome function. Inhibits the hydrolysis of protein and peptide substrates by the 20S proteasome. Also inhibits the activation of the proteasome by the proteasome regulatory proteins PA700 and PA28.</text>
</comment>
<keyword evidence="5" id="KW-0963">Cytoplasm</keyword>
<dbReference type="GO" id="GO:0070628">
    <property type="term" value="F:proteasome binding"/>
    <property type="evidence" value="ECO:0007669"/>
    <property type="project" value="InterPro"/>
</dbReference>
<evidence type="ECO:0000256" key="3">
    <source>
        <dbReference type="ARBA" id="ARBA00006405"/>
    </source>
</evidence>
<dbReference type="InterPro" id="IPR013886">
    <property type="entry name" value="PI31_Prot_C"/>
</dbReference>
<evidence type="ECO:0000256" key="1">
    <source>
        <dbReference type="ARBA" id="ARBA00004240"/>
    </source>
</evidence>
<dbReference type="InterPro" id="IPR021625">
    <property type="entry name" value="PI31_Prot_N"/>
</dbReference>
<keyword evidence="6" id="KW-0597">Phosphoprotein</keyword>
<dbReference type="EMBL" id="JAOPGA020001582">
    <property type="protein sequence ID" value="KAL0489653.1"/>
    <property type="molecule type" value="Genomic_DNA"/>
</dbReference>
<keyword evidence="4" id="KW-0488">Methylation</keyword>
<dbReference type="Pfam" id="PF11566">
    <property type="entry name" value="PI31_Prot_N"/>
    <property type="match status" value="1"/>
</dbReference>
<feature type="region of interest" description="Disordered" evidence="11">
    <location>
        <begin position="269"/>
        <end position="321"/>
    </location>
</feature>
<protein>
    <submittedName>
        <fullName evidence="14">26S proteasome subunit PI31/PMSF1</fullName>
    </submittedName>
</protein>
<proteinExistence type="inferred from homology"/>
<evidence type="ECO:0000256" key="10">
    <source>
        <dbReference type="ARBA" id="ARBA00024805"/>
    </source>
</evidence>
<dbReference type="PANTHER" id="PTHR13266:SF1">
    <property type="entry name" value="PROTEASOME INHIBITOR PI31 SUBUNIT"/>
    <property type="match status" value="1"/>
</dbReference>
<dbReference type="PANTHER" id="PTHR13266">
    <property type="entry name" value="PROTEASOME INHIBITOR"/>
    <property type="match status" value="1"/>
</dbReference>
<evidence type="ECO:0000256" key="2">
    <source>
        <dbReference type="ARBA" id="ARBA00004496"/>
    </source>
</evidence>
<dbReference type="GO" id="GO:0005783">
    <property type="term" value="C:endoplasmic reticulum"/>
    <property type="evidence" value="ECO:0007669"/>
    <property type="project" value="UniProtKB-SubCell"/>
</dbReference>
<evidence type="ECO:0000256" key="11">
    <source>
        <dbReference type="SAM" id="MobiDB-lite"/>
    </source>
</evidence>
<evidence type="ECO:0000256" key="7">
    <source>
        <dbReference type="ARBA" id="ARBA00022824"/>
    </source>
</evidence>
<evidence type="ECO:0000313" key="14">
    <source>
        <dbReference type="EMBL" id="KAL0489653.1"/>
    </source>
</evidence>
<evidence type="ECO:0000313" key="15">
    <source>
        <dbReference type="Proteomes" id="UP001431209"/>
    </source>
</evidence>
<feature type="region of interest" description="Disordered" evidence="11">
    <location>
        <begin position="162"/>
        <end position="218"/>
    </location>
</feature>
<gene>
    <name evidence="14" type="ORF">AKO1_010522</name>
</gene>
<keyword evidence="9" id="KW-0007">Acetylation</keyword>
<comment type="caution">
    <text evidence="14">The sequence shown here is derived from an EMBL/GenBank/DDBJ whole genome shotgun (WGS) entry which is preliminary data.</text>
</comment>
<evidence type="ECO:0000256" key="4">
    <source>
        <dbReference type="ARBA" id="ARBA00022481"/>
    </source>
</evidence>
<feature type="compositionally biased region" description="Low complexity" evidence="11">
    <location>
        <begin position="164"/>
        <end position="194"/>
    </location>
</feature>
<evidence type="ECO:0000256" key="8">
    <source>
        <dbReference type="ARBA" id="ARBA00022942"/>
    </source>
</evidence>
<keyword evidence="15" id="KW-1185">Reference proteome</keyword>
<evidence type="ECO:0000256" key="9">
    <source>
        <dbReference type="ARBA" id="ARBA00022990"/>
    </source>
</evidence>
<dbReference type="AlphaFoldDB" id="A0AAW2ZKY6"/>